<dbReference type="PIRSF" id="PIRSF000161">
    <property type="entry name" value="DHPR"/>
    <property type="match status" value="1"/>
</dbReference>
<dbReference type="GO" id="GO:0005829">
    <property type="term" value="C:cytosol"/>
    <property type="evidence" value="ECO:0007669"/>
    <property type="project" value="TreeGrafter"/>
</dbReference>
<dbReference type="UniPathway" id="UPA00034">
    <property type="reaction ID" value="UER00018"/>
</dbReference>
<dbReference type="GO" id="GO:0009089">
    <property type="term" value="P:lysine biosynthetic process via diaminopimelate"/>
    <property type="evidence" value="ECO:0007669"/>
    <property type="project" value="UniProtKB-UniRule"/>
</dbReference>
<evidence type="ECO:0000256" key="5">
    <source>
        <dbReference type="ARBA" id="ARBA00022915"/>
    </source>
</evidence>
<dbReference type="FunFam" id="3.30.360.10:FF:000009">
    <property type="entry name" value="4-hydroxy-tetrahydrodipicolinate reductase"/>
    <property type="match status" value="1"/>
</dbReference>
<dbReference type="Proteomes" id="UP000231343">
    <property type="component" value="Unassembled WGS sequence"/>
</dbReference>
<feature type="domain" description="Dihydrodipicolinate reductase C-terminal" evidence="15">
    <location>
        <begin position="111"/>
        <end position="221"/>
    </location>
</feature>
<dbReference type="InterPro" id="IPR023940">
    <property type="entry name" value="DHDPR_bac"/>
</dbReference>
<evidence type="ECO:0000256" key="11">
    <source>
        <dbReference type="ARBA" id="ARBA00049080"/>
    </source>
</evidence>
<comment type="subcellular location">
    <subcellularLocation>
        <location evidence="13">Cytoplasm</location>
    </subcellularLocation>
</comment>
<evidence type="ECO:0000259" key="14">
    <source>
        <dbReference type="Pfam" id="PF01113"/>
    </source>
</evidence>
<dbReference type="HAMAP" id="MF_00102">
    <property type="entry name" value="DapB"/>
    <property type="match status" value="1"/>
</dbReference>
<feature type="binding site" evidence="13">
    <location>
        <begin position="105"/>
        <end position="108"/>
    </location>
    <ligand>
        <name>NAD(+)</name>
        <dbReference type="ChEBI" id="CHEBI:57540"/>
    </ligand>
</feature>
<dbReference type="PANTHER" id="PTHR20836">
    <property type="entry name" value="DIHYDRODIPICOLINATE REDUCTASE"/>
    <property type="match status" value="1"/>
</dbReference>
<protein>
    <recommendedName>
        <fullName evidence="10 13">4-hydroxy-tetrahydrodipicolinate reductase</fullName>
        <shortName evidence="13">HTPA reductase</shortName>
        <ecNumber evidence="10 13">1.17.1.8</ecNumber>
    </recommendedName>
</protein>
<name>A0A2H0XZ97_UNCSA</name>
<keyword evidence="7 13" id="KW-0520">NAD</keyword>
<keyword evidence="2 13" id="KW-0963">Cytoplasm</keyword>
<comment type="catalytic activity">
    <reaction evidence="11 13">
        <text>(S)-2,3,4,5-tetrahydrodipicolinate + NADP(+) + H2O = (2S,4S)-4-hydroxy-2,3,4,5-tetrahydrodipicolinate + NADPH + H(+)</text>
        <dbReference type="Rhea" id="RHEA:35331"/>
        <dbReference type="ChEBI" id="CHEBI:15377"/>
        <dbReference type="ChEBI" id="CHEBI:15378"/>
        <dbReference type="ChEBI" id="CHEBI:16845"/>
        <dbReference type="ChEBI" id="CHEBI:57783"/>
        <dbReference type="ChEBI" id="CHEBI:58349"/>
        <dbReference type="ChEBI" id="CHEBI:67139"/>
        <dbReference type="EC" id="1.17.1.8"/>
    </reaction>
</comment>
<evidence type="ECO:0000256" key="9">
    <source>
        <dbReference type="ARBA" id="ARBA00037922"/>
    </source>
</evidence>
<feature type="active site" description="Proton donor/acceptor" evidence="13">
    <location>
        <position position="135"/>
    </location>
</feature>
<evidence type="ECO:0000256" key="2">
    <source>
        <dbReference type="ARBA" id="ARBA00022490"/>
    </source>
</evidence>
<evidence type="ECO:0000256" key="12">
    <source>
        <dbReference type="ARBA" id="ARBA00049396"/>
    </source>
</evidence>
<dbReference type="InterPro" id="IPR022663">
    <property type="entry name" value="DapB_C"/>
</dbReference>
<evidence type="ECO:0000256" key="4">
    <source>
        <dbReference type="ARBA" id="ARBA00022857"/>
    </source>
</evidence>
<evidence type="ECO:0000259" key="15">
    <source>
        <dbReference type="Pfam" id="PF05173"/>
    </source>
</evidence>
<proteinExistence type="inferred from homology"/>
<comment type="function">
    <text evidence="13">Catalyzes the conversion of 4-hydroxy-tetrahydrodipicolinate (HTPA) to tetrahydrodipicolinate.</text>
</comment>
<dbReference type="CDD" id="cd02274">
    <property type="entry name" value="DHDPR_N"/>
    <property type="match status" value="1"/>
</dbReference>
<dbReference type="InterPro" id="IPR000846">
    <property type="entry name" value="DapB_N"/>
</dbReference>
<dbReference type="GO" id="GO:0016726">
    <property type="term" value="F:oxidoreductase activity, acting on CH or CH2 groups, NAD or NADP as acceptor"/>
    <property type="evidence" value="ECO:0007669"/>
    <property type="project" value="UniProtKB-UniRule"/>
</dbReference>
<organism evidence="16 17">
    <name type="scientific">Candidatus Saganbacteria bacterium CG08_land_8_20_14_0_20_45_16</name>
    <dbReference type="NCBI Taxonomy" id="2014293"/>
    <lineage>
        <taxon>Bacteria</taxon>
        <taxon>Bacillati</taxon>
        <taxon>Saganbacteria</taxon>
    </lineage>
</organism>
<feature type="domain" description="Dihydrodipicolinate reductase N-terminal" evidence="14">
    <location>
        <begin position="4"/>
        <end position="108"/>
    </location>
</feature>
<comment type="subunit">
    <text evidence="13">Homotetramer.</text>
</comment>
<comment type="similarity">
    <text evidence="1 13">Belongs to the DapB family.</text>
</comment>
<dbReference type="Gene3D" id="3.40.50.720">
    <property type="entry name" value="NAD(P)-binding Rossmann-like Domain"/>
    <property type="match status" value="2"/>
</dbReference>
<comment type="catalytic activity">
    <reaction evidence="12 13">
        <text>(S)-2,3,4,5-tetrahydrodipicolinate + NAD(+) + H2O = (2S,4S)-4-hydroxy-2,3,4,5-tetrahydrodipicolinate + NADH + H(+)</text>
        <dbReference type="Rhea" id="RHEA:35323"/>
        <dbReference type="ChEBI" id="CHEBI:15377"/>
        <dbReference type="ChEBI" id="CHEBI:15378"/>
        <dbReference type="ChEBI" id="CHEBI:16845"/>
        <dbReference type="ChEBI" id="CHEBI:57540"/>
        <dbReference type="ChEBI" id="CHEBI:57945"/>
        <dbReference type="ChEBI" id="CHEBI:67139"/>
        <dbReference type="EC" id="1.17.1.8"/>
    </reaction>
</comment>
<feature type="binding site" evidence="13">
    <location>
        <position position="136"/>
    </location>
    <ligand>
        <name>(S)-2,3,4,5-tetrahydrodipicolinate</name>
        <dbReference type="ChEBI" id="CHEBI:16845"/>
    </ligand>
</feature>
<evidence type="ECO:0000256" key="1">
    <source>
        <dbReference type="ARBA" id="ARBA00006642"/>
    </source>
</evidence>
<dbReference type="GO" id="GO:0019877">
    <property type="term" value="P:diaminopimelate biosynthetic process"/>
    <property type="evidence" value="ECO:0007669"/>
    <property type="project" value="UniProtKB-UniRule"/>
</dbReference>
<keyword evidence="4 13" id="KW-0521">NADP</keyword>
<dbReference type="GO" id="GO:0051287">
    <property type="term" value="F:NAD binding"/>
    <property type="evidence" value="ECO:0007669"/>
    <property type="project" value="UniProtKB-UniRule"/>
</dbReference>
<evidence type="ECO:0000313" key="16">
    <source>
        <dbReference type="EMBL" id="PIS30300.1"/>
    </source>
</evidence>
<dbReference type="SUPFAM" id="SSF55347">
    <property type="entry name" value="Glyceraldehyde-3-phosphate dehydrogenase-like, C-terminal domain"/>
    <property type="match status" value="1"/>
</dbReference>
<evidence type="ECO:0000256" key="10">
    <source>
        <dbReference type="ARBA" id="ARBA00038983"/>
    </source>
</evidence>
<evidence type="ECO:0000256" key="6">
    <source>
        <dbReference type="ARBA" id="ARBA00023002"/>
    </source>
</evidence>
<feature type="active site" description="Proton donor" evidence="13">
    <location>
        <position position="139"/>
    </location>
</feature>
<dbReference type="PROSITE" id="PS01298">
    <property type="entry name" value="DAPB"/>
    <property type="match status" value="1"/>
</dbReference>
<comment type="caution">
    <text evidence="16">The sequence shown here is derived from an EMBL/GenBank/DDBJ whole genome shotgun (WGS) entry which is preliminary data.</text>
</comment>
<comment type="pathway">
    <text evidence="9 13">Amino-acid biosynthesis; L-lysine biosynthesis via DAP pathway; (S)-tetrahydrodipicolinate from L-aspartate: step 4/4.</text>
</comment>
<keyword evidence="8 13" id="KW-0457">Lysine biosynthesis</keyword>
<dbReference type="GO" id="GO:0008839">
    <property type="term" value="F:4-hydroxy-tetrahydrodipicolinate reductase"/>
    <property type="evidence" value="ECO:0007669"/>
    <property type="project" value="UniProtKB-UniRule"/>
</dbReference>
<feature type="binding site" evidence="13">
    <location>
        <begin position="79"/>
        <end position="81"/>
    </location>
    <ligand>
        <name>NAD(+)</name>
        <dbReference type="ChEBI" id="CHEBI:57540"/>
    </ligand>
</feature>
<keyword evidence="3 13" id="KW-0028">Amino-acid biosynthesis</keyword>
<feature type="binding site" evidence="13">
    <location>
        <begin position="145"/>
        <end position="146"/>
    </location>
    <ligand>
        <name>(S)-2,3,4,5-tetrahydrodipicolinate</name>
        <dbReference type="ChEBI" id="CHEBI:16845"/>
    </ligand>
</feature>
<dbReference type="InterPro" id="IPR036291">
    <property type="entry name" value="NAD(P)-bd_dom_sf"/>
</dbReference>
<keyword evidence="5 13" id="KW-0220">Diaminopimelate biosynthesis</keyword>
<dbReference type="EC" id="1.17.1.8" evidence="10 13"/>
<evidence type="ECO:0000313" key="17">
    <source>
        <dbReference type="Proteomes" id="UP000231343"/>
    </source>
</evidence>
<evidence type="ECO:0000256" key="8">
    <source>
        <dbReference type="ARBA" id="ARBA00023154"/>
    </source>
</evidence>
<dbReference type="Gene3D" id="3.30.360.10">
    <property type="entry name" value="Dihydrodipicolinate Reductase, domain 2"/>
    <property type="match status" value="2"/>
</dbReference>
<dbReference type="AlphaFoldDB" id="A0A2H0XZ97"/>
<dbReference type="InterPro" id="IPR022664">
    <property type="entry name" value="DapB_N_CS"/>
</dbReference>
<reference evidence="16 17" key="1">
    <citation type="submission" date="2017-09" db="EMBL/GenBank/DDBJ databases">
        <title>Depth-based differentiation of microbial function through sediment-hosted aquifers and enrichment of novel symbionts in the deep terrestrial subsurface.</title>
        <authorList>
            <person name="Probst A.J."/>
            <person name="Ladd B."/>
            <person name="Jarett J.K."/>
            <person name="Geller-Mcgrath D.E."/>
            <person name="Sieber C.M."/>
            <person name="Emerson J.B."/>
            <person name="Anantharaman K."/>
            <person name="Thomas B.C."/>
            <person name="Malmstrom R."/>
            <person name="Stieglmeier M."/>
            <person name="Klingl A."/>
            <person name="Woyke T."/>
            <person name="Ryan C.M."/>
            <person name="Banfield J.F."/>
        </authorList>
    </citation>
    <scope>NUCLEOTIDE SEQUENCE [LARGE SCALE GENOMIC DNA]</scope>
    <source>
        <strain evidence="16">CG08_land_8_20_14_0_20_45_16</strain>
    </source>
</reference>
<feature type="binding site" evidence="13">
    <location>
        <begin position="10"/>
        <end position="15"/>
    </location>
    <ligand>
        <name>NAD(+)</name>
        <dbReference type="ChEBI" id="CHEBI:57540"/>
    </ligand>
</feature>
<dbReference type="NCBIfam" id="TIGR00036">
    <property type="entry name" value="dapB"/>
    <property type="match status" value="1"/>
</dbReference>
<comment type="caution">
    <text evidence="13">Was originally thought to be a dihydrodipicolinate reductase (DHDPR), catalyzing the conversion of dihydrodipicolinate to tetrahydrodipicolinate. However, it was shown in E.coli that the substrate of the enzymatic reaction is not dihydrodipicolinate (DHDP) but in fact (2S,4S)-4-hydroxy-2,3,4,5-tetrahydrodipicolinic acid (HTPA), the product released by the DapA-catalyzed reaction.</text>
</comment>
<evidence type="ECO:0000256" key="7">
    <source>
        <dbReference type="ARBA" id="ARBA00023027"/>
    </source>
</evidence>
<evidence type="ECO:0000256" key="13">
    <source>
        <dbReference type="HAMAP-Rule" id="MF_00102"/>
    </source>
</evidence>
<dbReference type="Pfam" id="PF01113">
    <property type="entry name" value="DapB_N"/>
    <property type="match status" value="1"/>
</dbReference>
<gene>
    <name evidence="13 16" type="primary">dapB</name>
    <name evidence="16" type="ORF">COT42_03245</name>
</gene>
<dbReference type="Pfam" id="PF05173">
    <property type="entry name" value="DapB_C"/>
    <property type="match status" value="1"/>
</dbReference>
<keyword evidence="6 13" id="KW-0560">Oxidoreductase</keyword>
<dbReference type="PANTHER" id="PTHR20836:SF0">
    <property type="entry name" value="4-HYDROXY-TETRAHYDRODIPICOLINATE REDUCTASE 1, CHLOROPLASTIC-RELATED"/>
    <property type="match status" value="1"/>
</dbReference>
<dbReference type="EMBL" id="PEYM01000058">
    <property type="protein sequence ID" value="PIS30300.1"/>
    <property type="molecule type" value="Genomic_DNA"/>
</dbReference>
<dbReference type="SUPFAM" id="SSF51735">
    <property type="entry name" value="NAD(P)-binding Rossmann-fold domains"/>
    <property type="match status" value="1"/>
</dbReference>
<dbReference type="GO" id="GO:0050661">
    <property type="term" value="F:NADP binding"/>
    <property type="evidence" value="ECO:0007669"/>
    <property type="project" value="UniProtKB-UniRule"/>
</dbReference>
<evidence type="ECO:0000256" key="3">
    <source>
        <dbReference type="ARBA" id="ARBA00022605"/>
    </source>
</evidence>
<accession>A0A2H0XZ97</accession>
<sequence length="221" mass="23826">MAKIKVLVNGAKGKMGAETVKAILKEPDLELVGQTDLGDDLAAQIKASQAEVVVDFTRPDIVMKNAKTILNSKAHAVIGTTGISEANLKELEKLCEKNGVNCLVAPNFAIGAVLMMRFAKEAIKYMPNVEIIELHHDKKLDKPSGTAIKTAALMGKKDIPIHSVRLPGLVAHQEVLFGGVGQTLSIRHDSISRESFMPGVIMAVRKIKKLKGLVYGLTNLL</sequence>
<comment type="caution">
    <text evidence="13">Lacks conserved residue(s) required for the propagation of feature annotation.</text>
</comment>